<proteinExistence type="predicted"/>
<sequence>MEGTTNKKHKTNSKWIVWYHNPSDKNWNLSSYKDIIEISCLEDFCVLKNSWDDCLPKIDEGMFFIMRQNADGSNIYPQWEDKHNRSGGYWSYKVDKTNCTDAWFKLFMYCIAEQLCVDDKYAGAINGVSISPKKNFCILKIWNSDSTINSNTLLADIKYLNKSETLYSNHEFNINKDINKNKKKSYDLDNGFTRVGNNNGRNNTGRNNTGRNNTGRNNFK</sequence>
<reference evidence="2" key="1">
    <citation type="journal article" date="2020" name="Nature">
        <title>Giant virus diversity and host interactions through global metagenomics.</title>
        <authorList>
            <person name="Schulz F."/>
            <person name="Roux S."/>
            <person name="Paez-Espino D."/>
            <person name="Jungbluth S."/>
            <person name="Walsh D.A."/>
            <person name="Denef V.J."/>
            <person name="McMahon K.D."/>
            <person name="Konstantinidis K.T."/>
            <person name="Eloe-Fadrosh E.A."/>
            <person name="Kyrpides N.C."/>
            <person name="Woyke T."/>
        </authorList>
    </citation>
    <scope>NUCLEOTIDE SEQUENCE</scope>
    <source>
        <strain evidence="2">GVMAG-M-3300001351-8</strain>
    </source>
</reference>
<feature type="region of interest" description="Disordered" evidence="1">
    <location>
        <begin position="192"/>
        <end position="220"/>
    </location>
</feature>
<name>A0A6C0EK44_9ZZZZ</name>
<dbReference type="SUPFAM" id="SSF55418">
    <property type="entry name" value="eIF4e-like"/>
    <property type="match status" value="1"/>
</dbReference>
<accession>A0A6C0EK44</accession>
<dbReference type="GO" id="GO:0016281">
    <property type="term" value="C:eukaryotic translation initiation factor 4F complex"/>
    <property type="evidence" value="ECO:0007669"/>
    <property type="project" value="TreeGrafter"/>
</dbReference>
<evidence type="ECO:0000256" key="1">
    <source>
        <dbReference type="SAM" id="MobiDB-lite"/>
    </source>
</evidence>
<dbReference type="PANTHER" id="PTHR11960">
    <property type="entry name" value="EUKARYOTIC TRANSLATION INITIATION FACTOR 4E RELATED"/>
    <property type="match status" value="1"/>
</dbReference>
<dbReference type="Gene3D" id="3.30.760.10">
    <property type="entry name" value="RNA Cap, Translation Initiation Factor Eif4e"/>
    <property type="match status" value="1"/>
</dbReference>
<dbReference type="GO" id="GO:0003743">
    <property type="term" value="F:translation initiation factor activity"/>
    <property type="evidence" value="ECO:0007669"/>
    <property type="project" value="InterPro"/>
</dbReference>
<evidence type="ECO:0008006" key="3">
    <source>
        <dbReference type="Google" id="ProtNLM"/>
    </source>
</evidence>
<dbReference type="InterPro" id="IPR001040">
    <property type="entry name" value="TIF_eIF_4E"/>
</dbReference>
<dbReference type="InterPro" id="IPR023398">
    <property type="entry name" value="TIF_eIF4e-like"/>
</dbReference>
<evidence type="ECO:0000313" key="2">
    <source>
        <dbReference type="EMBL" id="QHT29031.1"/>
    </source>
</evidence>
<protein>
    <recommendedName>
        <fullName evidence="3">Eukaryotic translation initiation factor 4E</fullName>
    </recommendedName>
</protein>
<organism evidence="2">
    <name type="scientific">viral metagenome</name>
    <dbReference type="NCBI Taxonomy" id="1070528"/>
    <lineage>
        <taxon>unclassified sequences</taxon>
        <taxon>metagenomes</taxon>
        <taxon>organismal metagenomes</taxon>
    </lineage>
</organism>
<dbReference type="Pfam" id="PF01652">
    <property type="entry name" value="IF4E"/>
    <property type="match status" value="1"/>
</dbReference>
<dbReference type="EMBL" id="MN738867">
    <property type="protein sequence ID" value="QHT29031.1"/>
    <property type="molecule type" value="Genomic_DNA"/>
</dbReference>
<dbReference type="AlphaFoldDB" id="A0A6C0EK44"/>
<dbReference type="GO" id="GO:0000340">
    <property type="term" value="F:RNA 7-methylguanosine cap binding"/>
    <property type="evidence" value="ECO:0007669"/>
    <property type="project" value="TreeGrafter"/>
</dbReference>